<accession>A0ABP0KQW3</accession>
<feature type="region of interest" description="Disordered" evidence="1">
    <location>
        <begin position="525"/>
        <end position="556"/>
    </location>
</feature>
<feature type="compositionally biased region" description="Acidic residues" evidence="1">
    <location>
        <begin position="528"/>
        <end position="541"/>
    </location>
</feature>
<organism evidence="2 3">
    <name type="scientific">Durusdinium trenchii</name>
    <dbReference type="NCBI Taxonomy" id="1381693"/>
    <lineage>
        <taxon>Eukaryota</taxon>
        <taxon>Sar</taxon>
        <taxon>Alveolata</taxon>
        <taxon>Dinophyceae</taxon>
        <taxon>Suessiales</taxon>
        <taxon>Symbiodiniaceae</taxon>
        <taxon>Durusdinium</taxon>
    </lineage>
</organism>
<keyword evidence="3" id="KW-1185">Reference proteome</keyword>
<dbReference type="Proteomes" id="UP001642464">
    <property type="component" value="Unassembled WGS sequence"/>
</dbReference>
<comment type="caution">
    <text evidence="2">The sequence shown here is derived from an EMBL/GenBank/DDBJ whole genome shotgun (WGS) entry which is preliminary data.</text>
</comment>
<evidence type="ECO:0000256" key="1">
    <source>
        <dbReference type="SAM" id="MobiDB-lite"/>
    </source>
</evidence>
<reference evidence="2 3" key="1">
    <citation type="submission" date="2024-02" db="EMBL/GenBank/DDBJ databases">
        <authorList>
            <person name="Chen Y."/>
            <person name="Shah S."/>
            <person name="Dougan E. K."/>
            <person name="Thang M."/>
            <person name="Chan C."/>
        </authorList>
    </citation>
    <scope>NUCLEOTIDE SEQUENCE [LARGE SCALE GENOMIC DNA]</scope>
</reference>
<dbReference type="EMBL" id="CAXAMM010012336">
    <property type="protein sequence ID" value="CAK9028610.1"/>
    <property type="molecule type" value="Genomic_DNA"/>
</dbReference>
<protein>
    <submittedName>
        <fullName evidence="2">Uncharacterized protein</fullName>
    </submittedName>
</protein>
<evidence type="ECO:0000313" key="2">
    <source>
        <dbReference type="EMBL" id="CAK9028610.1"/>
    </source>
</evidence>
<name>A0ABP0KQW3_9DINO</name>
<feature type="compositionally biased region" description="Basic and acidic residues" evidence="1">
    <location>
        <begin position="11"/>
        <end position="20"/>
    </location>
</feature>
<feature type="region of interest" description="Disordered" evidence="1">
    <location>
        <begin position="1"/>
        <end position="20"/>
    </location>
</feature>
<sequence length="556" mass="61426">MGSGASAGHHPRGDPPHDELGRFMALVDSERHEKQWLAKQYDTKCREAAQLRQELEALYQRLYDGDGAAHRRGASTSMPLVKEEDGPASPMSPSTIPSGGSGLCDRRGLHLSLDTRPAPNAQREKAAKVSEDAPKSPEKQDRRRSLELPKPSALAEARRRRNSALGSPADAEFLGGLSIQVDRTGLRRALATVTRWAYEAENNCDETGPDENGTPSKERDMVKLGLRHVMLAGLVKALLDLGLELLLPASCWVEEGSNIPAVARRAKGYRKPSAQVPSAVEELASAEFLQRLRAVRQEDGGPQAERSEDLPDVDANWVAENANETARNVVTALCQHRFGEKVTVDEVIAGPPAAKGTEFIVTLALSDRMVFGSASSGQVQQFDRDTTTLLEQLKELCGWKLGIYRLKVQTPGVEEDLKSLEDLWRCELFPCYVEWVKGTSRFSRYLILDRNKTAASDVGVTIWRLADCSENHVKGKLSNKQRSQEFEILHGDFLKVRTHIDKKSYSRIKKAREVLRNEVRGVAAALAEPEDDLSGDPEADEAERSERSPTPLADRT</sequence>
<gene>
    <name evidence="2" type="ORF">SCF082_LOCUS18436</name>
</gene>
<evidence type="ECO:0000313" key="3">
    <source>
        <dbReference type="Proteomes" id="UP001642464"/>
    </source>
</evidence>
<feature type="region of interest" description="Disordered" evidence="1">
    <location>
        <begin position="69"/>
        <end position="169"/>
    </location>
</feature>
<feature type="compositionally biased region" description="Basic and acidic residues" evidence="1">
    <location>
        <begin position="122"/>
        <end position="147"/>
    </location>
</feature>
<proteinExistence type="predicted"/>